<evidence type="ECO:0000313" key="1">
    <source>
        <dbReference type="EMBL" id="MBB6118372.1"/>
    </source>
</evidence>
<organism evidence="1 2">
    <name type="scientific">Nocardiopsis algeriensis</name>
    <dbReference type="NCBI Taxonomy" id="1478215"/>
    <lineage>
        <taxon>Bacteria</taxon>
        <taxon>Bacillati</taxon>
        <taxon>Actinomycetota</taxon>
        <taxon>Actinomycetes</taxon>
        <taxon>Streptosporangiales</taxon>
        <taxon>Nocardiopsidaceae</taxon>
        <taxon>Nocardiopsis</taxon>
    </lineage>
</organism>
<comment type="caution">
    <text evidence="1">The sequence shown here is derived from an EMBL/GenBank/DDBJ whole genome shotgun (WGS) entry which is preliminary data.</text>
</comment>
<accession>A0A841IJY5</accession>
<keyword evidence="2" id="KW-1185">Reference proteome</keyword>
<dbReference type="Proteomes" id="UP000536604">
    <property type="component" value="Unassembled WGS sequence"/>
</dbReference>
<dbReference type="EMBL" id="JACHJO010000001">
    <property type="protein sequence ID" value="MBB6118372.1"/>
    <property type="molecule type" value="Genomic_DNA"/>
</dbReference>
<proteinExistence type="predicted"/>
<name>A0A841IJY5_9ACTN</name>
<reference evidence="1 2" key="1">
    <citation type="submission" date="2020-08" db="EMBL/GenBank/DDBJ databases">
        <title>Genomic Encyclopedia of Type Strains, Phase III (KMG-III): the genomes of soil and plant-associated and newly described type strains.</title>
        <authorList>
            <person name="Whitman W."/>
        </authorList>
    </citation>
    <scope>NUCLEOTIDE SEQUENCE [LARGE SCALE GENOMIC DNA]</scope>
    <source>
        <strain evidence="1 2">CECT 8712</strain>
    </source>
</reference>
<dbReference type="AlphaFoldDB" id="A0A841IJY5"/>
<protein>
    <submittedName>
        <fullName evidence="1">Uncharacterized protein</fullName>
    </submittedName>
</protein>
<evidence type="ECO:0000313" key="2">
    <source>
        <dbReference type="Proteomes" id="UP000536604"/>
    </source>
</evidence>
<dbReference type="RefSeq" id="WP_184286148.1">
    <property type="nucleotide sequence ID" value="NZ_JACHJO010000001.1"/>
</dbReference>
<gene>
    <name evidence="1" type="ORF">FHS13_000300</name>
</gene>
<sequence>MRPWSAERKAEVLQGLYMALKALRVPGTSFERTSDPVVYTENTCTRVREKCFFIKRTLPNGYVTETAFLGVEHKDIAASLVREMTAPVIFS</sequence>